<dbReference type="InterPro" id="IPR035965">
    <property type="entry name" value="PAS-like_dom_sf"/>
</dbReference>
<evidence type="ECO:0000256" key="8">
    <source>
        <dbReference type="ARBA" id="ARBA00023012"/>
    </source>
</evidence>
<dbReference type="PROSITE" id="PS50112">
    <property type="entry name" value="PAS"/>
    <property type="match status" value="4"/>
</dbReference>
<evidence type="ECO:0000256" key="4">
    <source>
        <dbReference type="ARBA" id="ARBA00022679"/>
    </source>
</evidence>
<keyword evidence="3" id="KW-0597">Phosphoprotein</keyword>
<dbReference type="Gene3D" id="2.10.70.100">
    <property type="match status" value="1"/>
</dbReference>
<dbReference type="CDD" id="cd00082">
    <property type="entry name" value="HisKA"/>
    <property type="match status" value="1"/>
</dbReference>
<dbReference type="Gene3D" id="3.30.565.10">
    <property type="entry name" value="Histidine kinase-like ATPase, C-terminal domain"/>
    <property type="match status" value="1"/>
</dbReference>
<dbReference type="PANTHER" id="PTHR43065">
    <property type="entry name" value="SENSOR HISTIDINE KINASE"/>
    <property type="match status" value="1"/>
</dbReference>
<dbReference type="InterPro" id="IPR001610">
    <property type="entry name" value="PAC"/>
</dbReference>
<feature type="domain" description="PAS" evidence="10">
    <location>
        <begin position="233"/>
        <end position="304"/>
    </location>
</feature>
<dbReference type="Gene3D" id="3.30.450.20">
    <property type="entry name" value="PAS domain"/>
    <property type="match status" value="4"/>
</dbReference>
<dbReference type="Pfam" id="PF00989">
    <property type="entry name" value="PAS"/>
    <property type="match status" value="1"/>
</dbReference>
<dbReference type="InterPro" id="IPR013767">
    <property type="entry name" value="PAS_fold"/>
</dbReference>
<dbReference type="NCBIfam" id="TIGR00229">
    <property type="entry name" value="sensory_box"/>
    <property type="match status" value="3"/>
</dbReference>
<accession>A0ABR9QEE3</accession>
<evidence type="ECO:0000313" key="13">
    <source>
        <dbReference type="Proteomes" id="UP001516662"/>
    </source>
</evidence>
<dbReference type="Pfam" id="PF02518">
    <property type="entry name" value="HATPase_c"/>
    <property type="match status" value="1"/>
</dbReference>
<dbReference type="SMART" id="SM00387">
    <property type="entry name" value="HATPase_c"/>
    <property type="match status" value="1"/>
</dbReference>
<dbReference type="Pfam" id="PF00512">
    <property type="entry name" value="HisKA"/>
    <property type="match status" value="1"/>
</dbReference>
<feature type="domain" description="PAC" evidence="11">
    <location>
        <begin position="181"/>
        <end position="232"/>
    </location>
</feature>
<evidence type="ECO:0000256" key="7">
    <source>
        <dbReference type="ARBA" id="ARBA00022840"/>
    </source>
</evidence>
<dbReference type="InterPro" id="IPR036097">
    <property type="entry name" value="HisK_dim/P_sf"/>
</dbReference>
<dbReference type="SUPFAM" id="SSF55785">
    <property type="entry name" value="PYP-like sensor domain (PAS domain)"/>
    <property type="match status" value="4"/>
</dbReference>
<feature type="domain" description="PAC" evidence="11">
    <location>
        <begin position="424"/>
        <end position="479"/>
    </location>
</feature>
<evidence type="ECO:0000313" key="12">
    <source>
        <dbReference type="EMBL" id="MBE4906866.1"/>
    </source>
</evidence>
<dbReference type="EC" id="2.7.13.3" evidence="2"/>
<evidence type="ECO:0000259" key="11">
    <source>
        <dbReference type="PROSITE" id="PS50113"/>
    </source>
</evidence>
<dbReference type="CDD" id="cd00130">
    <property type="entry name" value="PAS"/>
    <property type="match status" value="4"/>
</dbReference>
<organism evidence="12 13">
    <name type="scientific">Litchfieldia luteola</name>
    <dbReference type="NCBI Taxonomy" id="682179"/>
    <lineage>
        <taxon>Bacteria</taxon>
        <taxon>Bacillati</taxon>
        <taxon>Bacillota</taxon>
        <taxon>Bacilli</taxon>
        <taxon>Bacillales</taxon>
        <taxon>Bacillaceae</taxon>
        <taxon>Litchfieldia</taxon>
    </lineage>
</organism>
<dbReference type="InterPro" id="IPR036890">
    <property type="entry name" value="HATPase_C_sf"/>
</dbReference>
<keyword evidence="5" id="KW-0547">Nucleotide-binding</keyword>
<feature type="domain" description="PAS" evidence="10">
    <location>
        <begin position="109"/>
        <end position="179"/>
    </location>
</feature>
<keyword evidence="7" id="KW-0067">ATP-binding</keyword>
<feature type="domain" description="PAS" evidence="10">
    <location>
        <begin position="359"/>
        <end position="429"/>
    </location>
</feature>
<dbReference type="InterPro" id="IPR013655">
    <property type="entry name" value="PAS_fold_3"/>
</dbReference>
<evidence type="ECO:0000256" key="6">
    <source>
        <dbReference type="ARBA" id="ARBA00022777"/>
    </source>
</evidence>
<dbReference type="Pfam" id="PF08447">
    <property type="entry name" value="PAS_3"/>
    <property type="match status" value="2"/>
</dbReference>
<dbReference type="SUPFAM" id="SSF47384">
    <property type="entry name" value="Homodimeric domain of signal transducing histidine kinase"/>
    <property type="match status" value="1"/>
</dbReference>
<dbReference type="InterPro" id="IPR003661">
    <property type="entry name" value="HisK_dim/P_dom"/>
</dbReference>
<gene>
    <name evidence="12" type="ORF">IMZ08_02185</name>
</gene>
<dbReference type="InterPro" id="IPR003594">
    <property type="entry name" value="HATPase_dom"/>
</dbReference>
<reference evidence="12 13" key="1">
    <citation type="submission" date="2020-10" db="EMBL/GenBank/DDBJ databases">
        <title>Bacillus sp. HD4P25, an endophyte from a halophyte.</title>
        <authorList>
            <person name="Sun J.-Q."/>
        </authorList>
    </citation>
    <scope>NUCLEOTIDE SEQUENCE [LARGE SCALE GENOMIC DNA]</scope>
    <source>
        <strain evidence="12 13">YIM 93174</strain>
    </source>
</reference>
<dbReference type="PRINTS" id="PR00344">
    <property type="entry name" value="BCTRLSENSOR"/>
</dbReference>
<dbReference type="Proteomes" id="UP001516662">
    <property type="component" value="Unassembled WGS sequence"/>
</dbReference>
<comment type="catalytic activity">
    <reaction evidence="1">
        <text>ATP + protein L-histidine = ADP + protein N-phospho-L-histidine.</text>
        <dbReference type="EC" id="2.7.13.3"/>
    </reaction>
</comment>
<evidence type="ECO:0000259" key="10">
    <source>
        <dbReference type="PROSITE" id="PS50112"/>
    </source>
</evidence>
<feature type="domain" description="PAS" evidence="10">
    <location>
        <begin position="1"/>
        <end position="49"/>
    </location>
</feature>
<dbReference type="PROSITE" id="PS50113">
    <property type="entry name" value="PAC"/>
    <property type="match status" value="3"/>
</dbReference>
<dbReference type="PROSITE" id="PS50109">
    <property type="entry name" value="HIS_KIN"/>
    <property type="match status" value="1"/>
</dbReference>
<dbReference type="EMBL" id="JADCLJ010000006">
    <property type="protein sequence ID" value="MBE4906866.1"/>
    <property type="molecule type" value="Genomic_DNA"/>
</dbReference>
<dbReference type="InterPro" id="IPR000700">
    <property type="entry name" value="PAS-assoc_C"/>
</dbReference>
<dbReference type="SMART" id="SM00388">
    <property type="entry name" value="HisKA"/>
    <property type="match status" value="1"/>
</dbReference>
<dbReference type="RefSeq" id="WP_193534346.1">
    <property type="nucleotide sequence ID" value="NZ_JADCLJ010000006.1"/>
</dbReference>
<evidence type="ECO:0000256" key="3">
    <source>
        <dbReference type="ARBA" id="ARBA00022553"/>
    </source>
</evidence>
<name>A0ABR9QEE3_9BACI</name>
<proteinExistence type="predicted"/>
<dbReference type="Gene3D" id="1.10.287.130">
    <property type="match status" value="1"/>
</dbReference>
<evidence type="ECO:0000259" key="9">
    <source>
        <dbReference type="PROSITE" id="PS50109"/>
    </source>
</evidence>
<keyword evidence="8" id="KW-0902">Two-component regulatory system</keyword>
<evidence type="ECO:0000256" key="1">
    <source>
        <dbReference type="ARBA" id="ARBA00000085"/>
    </source>
</evidence>
<keyword evidence="6" id="KW-0418">Kinase</keyword>
<dbReference type="InterPro" id="IPR005467">
    <property type="entry name" value="His_kinase_dom"/>
</dbReference>
<protein>
    <recommendedName>
        <fullName evidence="2">histidine kinase</fullName>
        <ecNumber evidence="2">2.7.13.3</ecNumber>
    </recommendedName>
</protein>
<keyword evidence="13" id="KW-1185">Reference proteome</keyword>
<feature type="domain" description="PAC" evidence="11">
    <location>
        <begin position="306"/>
        <end position="358"/>
    </location>
</feature>
<dbReference type="SUPFAM" id="SSF55874">
    <property type="entry name" value="ATPase domain of HSP90 chaperone/DNA topoisomerase II/histidine kinase"/>
    <property type="match status" value="1"/>
</dbReference>
<dbReference type="Pfam" id="PF13426">
    <property type="entry name" value="PAS_9"/>
    <property type="match status" value="1"/>
</dbReference>
<dbReference type="PANTHER" id="PTHR43065:SF34">
    <property type="entry name" value="SPORULATION KINASE A"/>
    <property type="match status" value="1"/>
</dbReference>
<evidence type="ECO:0000256" key="5">
    <source>
        <dbReference type="ARBA" id="ARBA00022741"/>
    </source>
</evidence>
<dbReference type="InterPro" id="IPR000014">
    <property type="entry name" value="PAS"/>
</dbReference>
<comment type="caution">
    <text evidence="12">The sequence shown here is derived from an EMBL/GenBank/DDBJ whole genome shotgun (WGS) entry which is preliminary data.</text>
</comment>
<feature type="domain" description="Histidine kinase" evidence="9">
    <location>
        <begin position="492"/>
        <end position="696"/>
    </location>
</feature>
<dbReference type="SMART" id="SM00086">
    <property type="entry name" value="PAC"/>
    <property type="match status" value="3"/>
</dbReference>
<dbReference type="SMART" id="SM00091">
    <property type="entry name" value="PAS"/>
    <property type="match status" value="4"/>
</dbReference>
<keyword evidence="4" id="KW-0808">Transferase</keyword>
<evidence type="ECO:0000256" key="2">
    <source>
        <dbReference type="ARBA" id="ARBA00012438"/>
    </source>
</evidence>
<dbReference type="InterPro" id="IPR004358">
    <property type="entry name" value="Sig_transdc_His_kin-like_C"/>
</dbReference>
<sequence>MSNVVDKLRDALYTLDENWCFTYLNPAAEKLLLRTKEELLQKSVWDEFIEVQVLHKMFYKAAETKSEVEFETYYEPLKTWFDVRAYPFEKGIAVQFRDINRRKKALEESREHHRSLFEHNPDAVFSFDLEGNYLSVNKSFEKLLGYTMNEYLSMNFDPLVVPEDLEKASFYFNLAAEGNPQEYEVACLTKTGERIEVSVINVPIIVGGAIVGVYGIAKDITQTKRVEQEMKEREASLNLALHIAKLGSWTWDLIEDKIIWSEELYQIFGVETNLEITLETLLQYVHPEDRLYMKNAIEDALKGKPFYINYRIIRSNGELRYIEALGELFYDDNKKPVKFIGTTQDVTERKLEQEKLKRSKELYNLISENSQDIIIFTDQCGIIQYVSPAIEPVLGYKSDDLLGNVREDIIHQDDLSHFKQIYKKEKEVSVIRVLHKNGHYVWIEASIKFITNENAKDEKVLIIARDITERVEAKELMVKSEKLSMAGQLAAGIAHEIRNPLTAIKGFLNLMQNGFNMEKEYLDVMDSELVRIEFILNELLLLAKPTKHSFENKDINSVVLHVVKLLETEANLKNILFKTELHNDEIYINCDENQLKQIFINFIKNGIEAMPTGGLMTINTYLEKNHVVIDIKDEGCGIPKEKLINIGQPFFTTKEKGTGLGLAVSFSIIENHKGEIDIDSEEGKGTSIYVKFPLVHEIVIG</sequence>